<gene>
    <name evidence="2" type="ORF">MDA_GLEAN10018927</name>
</gene>
<keyword evidence="3" id="KW-1185">Reference proteome</keyword>
<feature type="region of interest" description="Disordered" evidence="1">
    <location>
        <begin position="105"/>
        <end position="139"/>
    </location>
</feature>
<organism evidence="2 3">
    <name type="scientific">Myotis davidii</name>
    <name type="common">David's myotis</name>
    <dbReference type="NCBI Taxonomy" id="225400"/>
    <lineage>
        <taxon>Eukaryota</taxon>
        <taxon>Metazoa</taxon>
        <taxon>Chordata</taxon>
        <taxon>Craniata</taxon>
        <taxon>Vertebrata</taxon>
        <taxon>Euteleostomi</taxon>
        <taxon>Mammalia</taxon>
        <taxon>Eutheria</taxon>
        <taxon>Laurasiatheria</taxon>
        <taxon>Chiroptera</taxon>
        <taxon>Yangochiroptera</taxon>
        <taxon>Vespertilionidae</taxon>
        <taxon>Myotis</taxon>
    </lineage>
</organism>
<reference evidence="3" key="1">
    <citation type="journal article" date="2013" name="Science">
        <title>Comparative analysis of bat genomes provides insight into the evolution of flight and immunity.</title>
        <authorList>
            <person name="Zhang G."/>
            <person name="Cowled C."/>
            <person name="Shi Z."/>
            <person name="Huang Z."/>
            <person name="Bishop-Lilly K.A."/>
            <person name="Fang X."/>
            <person name="Wynne J.W."/>
            <person name="Xiong Z."/>
            <person name="Baker M.L."/>
            <person name="Zhao W."/>
            <person name="Tachedjian M."/>
            <person name="Zhu Y."/>
            <person name="Zhou P."/>
            <person name="Jiang X."/>
            <person name="Ng J."/>
            <person name="Yang L."/>
            <person name="Wu L."/>
            <person name="Xiao J."/>
            <person name="Feng Y."/>
            <person name="Chen Y."/>
            <person name="Sun X."/>
            <person name="Zhang Y."/>
            <person name="Marsh G.A."/>
            <person name="Crameri G."/>
            <person name="Broder C.C."/>
            <person name="Frey K.G."/>
            <person name="Wang L.F."/>
            <person name="Wang J."/>
        </authorList>
    </citation>
    <scope>NUCLEOTIDE SEQUENCE [LARGE SCALE GENOMIC DNA]</scope>
</reference>
<sequence>MHWPQTLHTISRCKLGRRHQWVRAVAAALMAPHEPSEVEKPSGVIWAGSYHWQPLMVLGNQDRHQAPAIGASGSSGTGCRCEQGLHWQWVQAAALGPAVVVRGGCQPRSPLRSQGEVEKPLGGNWGWQPPLASADGAEQ</sequence>
<evidence type="ECO:0000256" key="1">
    <source>
        <dbReference type="SAM" id="MobiDB-lite"/>
    </source>
</evidence>
<accession>L5M0P6</accession>
<dbReference type="AlphaFoldDB" id="L5M0P6"/>
<dbReference type="Proteomes" id="UP000010556">
    <property type="component" value="Unassembled WGS sequence"/>
</dbReference>
<proteinExistence type="predicted"/>
<evidence type="ECO:0000313" key="3">
    <source>
        <dbReference type="Proteomes" id="UP000010556"/>
    </source>
</evidence>
<name>L5M0P6_MYODS</name>
<evidence type="ECO:0000313" key="2">
    <source>
        <dbReference type="EMBL" id="ELK31921.1"/>
    </source>
</evidence>
<dbReference type="EMBL" id="KB105943">
    <property type="protein sequence ID" value="ELK31921.1"/>
    <property type="molecule type" value="Genomic_DNA"/>
</dbReference>
<protein>
    <submittedName>
        <fullName evidence="2">Uncharacterized protein</fullName>
    </submittedName>
</protein>